<evidence type="ECO:0000256" key="6">
    <source>
        <dbReference type="PROSITE-ProRule" id="PRU00339"/>
    </source>
</evidence>
<gene>
    <name evidence="9" type="ORF">SAMN05421738_11013</name>
</gene>
<dbReference type="Proteomes" id="UP000199149">
    <property type="component" value="Unassembled WGS sequence"/>
</dbReference>
<dbReference type="InterPro" id="IPR051476">
    <property type="entry name" value="Bac_ResReg_Asp_Phosphatase"/>
</dbReference>
<organism evidence="9 10">
    <name type="scientific">Algoriella xinjiangensis</name>
    <dbReference type="NCBI Taxonomy" id="684065"/>
    <lineage>
        <taxon>Bacteria</taxon>
        <taxon>Pseudomonadati</taxon>
        <taxon>Bacteroidota</taxon>
        <taxon>Flavobacteriia</taxon>
        <taxon>Flavobacteriales</taxon>
        <taxon>Weeksellaceae</taxon>
        <taxon>Algoriella</taxon>
    </lineage>
</organism>
<evidence type="ECO:0000256" key="8">
    <source>
        <dbReference type="SAM" id="Phobius"/>
    </source>
</evidence>
<dbReference type="Gene3D" id="1.25.40.10">
    <property type="entry name" value="Tetratricopeptide repeat domain"/>
    <property type="match status" value="1"/>
</dbReference>
<evidence type="ECO:0000313" key="9">
    <source>
        <dbReference type="EMBL" id="SFN30600.1"/>
    </source>
</evidence>
<proteinExistence type="inferred from homology"/>
<feature type="coiled-coil region" evidence="7">
    <location>
        <begin position="407"/>
        <end position="469"/>
    </location>
</feature>
<evidence type="ECO:0000313" key="10">
    <source>
        <dbReference type="Proteomes" id="UP000199149"/>
    </source>
</evidence>
<dbReference type="GO" id="GO:0006355">
    <property type="term" value="P:regulation of DNA-templated transcription"/>
    <property type="evidence" value="ECO:0007669"/>
    <property type="project" value="InterPro"/>
</dbReference>
<dbReference type="PANTHER" id="PTHR46630">
    <property type="entry name" value="TETRATRICOPEPTIDE REPEAT PROTEIN 29"/>
    <property type="match status" value="1"/>
</dbReference>
<dbReference type="STRING" id="684065.SAMN05421738_11013"/>
<dbReference type="AlphaFoldDB" id="A0A1I4XZE2"/>
<evidence type="ECO:0000256" key="5">
    <source>
        <dbReference type="ARBA" id="ARBA00038253"/>
    </source>
</evidence>
<evidence type="ECO:0000256" key="1">
    <source>
        <dbReference type="ARBA" id="ARBA00004496"/>
    </source>
</evidence>
<reference evidence="10" key="1">
    <citation type="submission" date="2016-10" db="EMBL/GenBank/DDBJ databases">
        <authorList>
            <person name="Varghese N."/>
            <person name="Submissions S."/>
        </authorList>
    </citation>
    <scope>NUCLEOTIDE SEQUENCE [LARGE SCALE GENOMIC DNA]</scope>
    <source>
        <strain evidence="10">XJ109</strain>
    </source>
</reference>
<dbReference type="EMBL" id="FOUZ01000010">
    <property type="protein sequence ID" value="SFN30600.1"/>
    <property type="molecule type" value="Genomic_DNA"/>
</dbReference>
<keyword evidence="3" id="KW-0677">Repeat</keyword>
<dbReference type="SMART" id="SM00028">
    <property type="entry name" value="TPR"/>
    <property type="match status" value="5"/>
</dbReference>
<feature type="repeat" description="TPR" evidence="6">
    <location>
        <begin position="232"/>
        <end position="265"/>
    </location>
</feature>
<dbReference type="SUPFAM" id="SSF46894">
    <property type="entry name" value="C-terminal effector domain of the bipartite response regulators"/>
    <property type="match status" value="1"/>
</dbReference>
<feature type="transmembrane region" description="Helical" evidence="8">
    <location>
        <begin position="387"/>
        <end position="406"/>
    </location>
</feature>
<dbReference type="GO" id="GO:0005737">
    <property type="term" value="C:cytoplasm"/>
    <property type="evidence" value="ECO:0007669"/>
    <property type="project" value="UniProtKB-SubCell"/>
</dbReference>
<comment type="similarity">
    <text evidence="5">Belongs to the Rap family.</text>
</comment>
<evidence type="ECO:0008006" key="11">
    <source>
        <dbReference type="Google" id="ProtNLM"/>
    </source>
</evidence>
<dbReference type="RefSeq" id="WP_092908590.1">
    <property type="nucleotide sequence ID" value="NZ_FOUZ01000010.1"/>
</dbReference>
<keyword evidence="10" id="KW-1185">Reference proteome</keyword>
<dbReference type="Pfam" id="PF13181">
    <property type="entry name" value="TPR_8"/>
    <property type="match status" value="1"/>
</dbReference>
<dbReference type="InterPro" id="IPR011990">
    <property type="entry name" value="TPR-like_helical_dom_sf"/>
</dbReference>
<dbReference type="GO" id="GO:0003677">
    <property type="term" value="F:DNA binding"/>
    <property type="evidence" value="ECO:0007669"/>
    <property type="project" value="InterPro"/>
</dbReference>
<evidence type="ECO:0000256" key="4">
    <source>
        <dbReference type="ARBA" id="ARBA00022803"/>
    </source>
</evidence>
<dbReference type="PROSITE" id="PS50005">
    <property type="entry name" value="TPR"/>
    <property type="match status" value="1"/>
</dbReference>
<evidence type="ECO:0000256" key="3">
    <source>
        <dbReference type="ARBA" id="ARBA00022737"/>
    </source>
</evidence>
<evidence type="ECO:0000256" key="2">
    <source>
        <dbReference type="ARBA" id="ARBA00022490"/>
    </source>
</evidence>
<keyword evidence="8" id="KW-0812">Transmembrane</keyword>
<comment type="subcellular location">
    <subcellularLocation>
        <location evidence="1">Cytoplasm</location>
    </subcellularLocation>
</comment>
<dbReference type="SUPFAM" id="SSF48452">
    <property type="entry name" value="TPR-like"/>
    <property type="match status" value="1"/>
</dbReference>
<dbReference type="InterPro" id="IPR016032">
    <property type="entry name" value="Sig_transdc_resp-reg_C-effctor"/>
</dbReference>
<keyword evidence="8" id="KW-1133">Transmembrane helix</keyword>
<dbReference type="OrthoDB" id="1413523at2"/>
<name>A0A1I4XZE2_9FLAO</name>
<keyword evidence="8" id="KW-0472">Membrane</keyword>
<sequence>MLKTYIYFLISILAFIFVTSFSQKNTEEDMIMLEYVINQNKEVNDSVVLKNNFEKLNSTSNSYLKKNIDAIYFIYLAEIYSEQFDKVNPKSNQLYAKANKIVKELENPGLLIWLHTKFGFYYYKYSEYQKAFPHFMYASRLLDTTDRSKIIQKSNVYKLNAYFFGNVGDVEKSKNYLKLALEYTNNFDKEYGNILNGLGTLYYENKNYNNAKHYFELTKISAQKNNDQIRYAKALGDLALIYCHNKDFDKAIDYLKTDIEISEKEKDERNVMFANIRLGKIYLNQNDVAAAKKTIKLAEEYASTKDYLKSFELEINTTLLEIAIKENDSQEELRLRRKLSDIESHLEKTDGKTIIDQINWDIQKKNFDYKFEAEQQKLEKSKLLKNALIIIISLLAFAILLVFVAFRRKMKIKNSDYENKVLSLQLEKLKSENKLNYTTKTLEDYKAYLSEKNQQIDTLNKEINQIQNSNSHHIEAKKGELHKLLSSHLMTEENWNNFKELFIKEQADYYNFLTTNFPNLTNSNLRIIFLQKLGLNNTEIAHLLGITLDAVKKAKQRLKKKYENYDTLFQENSVDD</sequence>
<accession>A0A1I4XZE2</accession>
<keyword evidence="4 6" id="KW-0802">TPR repeat</keyword>
<protein>
    <recommendedName>
        <fullName evidence="11">Tetratricopeptide repeat-containing protein</fullName>
    </recommendedName>
</protein>
<evidence type="ECO:0000256" key="7">
    <source>
        <dbReference type="SAM" id="Coils"/>
    </source>
</evidence>
<keyword evidence="7" id="KW-0175">Coiled coil</keyword>
<keyword evidence="2" id="KW-0963">Cytoplasm</keyword>
<dbReference type="InterPro" id="IPR019734">
    <property type="entry name" value="TPR_rpt"/>
</dbReference>
<dbReference type="PANTHER" id="PTHR46630:SF1">
    <property type="entry name" value="TETRATRICOPEPTIDE REPEAT PROTEIN 29"/>
    <property type="match status" value="1"/>
</dbReference>